<evidence type="ECO:0000256" key="5">
    <source>
        <dbReference type="ARBA" id="ARBA00022989"/>
    </source>
</evidence>
<evidence type="ECO:0000256" key="1">
    <source>
        <dbReference type="ARBA" id="ARBA00004651"/>
    </source>
</evidence>
<dbReference type="GO" id="GO:0005886">
    <property type="term" value="C:plasma membrane"/>
    <property type="evidence" value="ECO:0007669"/>
    <property type="project" value="UniProtKB-SubCell"/>
</dbReference>
<dbReference type="GO" id="GO:0046872">
    <property type="term" value="F:metal ion binding"/>
    <property type="evidence" value="ECO:0007669"/>
    <property type="project" value="UniProtKB-KW"/>
</dbReference>
<evidence type="ECO:0000256" key="6">
    <source>
        <dbReference type="ARBA" id="ARBA00023136"/>
    </source>
</evidence>
<feature type="transmembrane region" description="Helical" evidence="8">
    <location>
        <begin position="210"/>
        <end position="232"/>
    </location>
</feature>
<comment type="subcellular location">
    <subcellularLocation>
        <location evidence="1">Cell membrane</location>
        <topology evidence="1">Multi-pass membrane protein</topology>
    </subcellularLocation>
</comment>
<feature type="transmembrane region" description="Helical" evidence="8">
    <location>
        <begin position="131"/>
        <end position="148"/>
    </location>
</feature>
<name>A0A2W5BU30_9BACT</name>
<evidence type="ECO:0000256" key="2">
    <source>
        <dbReference type="ARBA" id="ARBA00022475"/>
    </source>
</evidence>
<dbReference type="EMBL" id="QFNK01000101">
    <property type="protein sequence ID" value="PZO86655.1"/>
    <property type="molecule type" value="Genomic_DNA"/>
</dbReference>
<evidence type="ECO:0000313" key="9">
    <source>
        <dbReference type="EMBL" id="PZO86655.1"/>
    </source>
</evidence>
<feature type="transmembrane region" description="Helical" evidence="8">
    <location>
        <begin position="97"/>
        <end position="119"/>
    </location>
</feature>
<evidence type="ECO:0000256" key="4">
    <source>
        <dbReference type="ARBA" id="ARBA00022692"/>
    </source>
</evidence>
<dbReference type="PANTHER" id="PTHR22926">
    <property type="entry name" value="PHOSPHO-N-ACETYLMURAMOYL-PENTAPEPTIDE-TRANSFERASE"/>
    <property type="match status" value="1"/>
</dbReference>
<feature type="binding site" evidence="7">
    <location>
        <position position="149"/>
    </location>
    <ligand>
        <name>Mg(2+)</name>
        <dbReference type="ChEBI" id="CHEBI:18420"/>
    </ligand>
</feature>
<feature type="transmembrane region" description="Helical" evidence="8">
    <location>
        <begin position="168"/>
        <end position="198"/>
    </location>
</feature>
<gene>
    <name evidence="9" type="ORF">DI626_05920</name>
</gene>
<protein>
    <submittedName>
        <fullName evidence="9">Undecaprenyl/decaprenyl-phosphate alpha-N-acetylglucosaminyl 1-phosphate transferase</fullName>
    </submittedName>
</protein>
<dbReference type="Proteomes" id="UP000249557">
    <property type="component" value="Unassembled WGS sequence"/>
</dbReference>
<proteinExistence type="predicted"/>
<organism evidence="9 10">
    <name type="scientific">Micavibrio aeruginosavorus</name>
    <dbReference type="NCBI Taxonomy" id="349221"/>
    <lineage>
        <taxon>Bacteria</taxon>
        <taxon>Pseudomonadati</taxon>
        <taxon>Bdellovibrionota</taxon>
        <taxon>Bdellovibrionia</taxon>
        <taxon>Bdellovibrionales</taxon>
        <taxon>Pseudobdellovibrionaceae</taxon>
        <taxon>Micavibrio</taxon>
    </lineage>
</organism>
<dbReference type="AlphaFoldDB" id="A0A2W5BU30"/>
<comment type="cofactor">
    <cofactor evidence="7">
        <name>Mg(2+)</name>
        <dbReference type="ChEBI" id="CHEBI:18420"/>
    </cofactor>
</comment>
<dbReference type="GO" id="GO:0016780">
    <property type="term" value="F:phosphotransferase activity, for other substituted phosphate groups"/>
    <property type="evidence" value="ECO:0007669"/>
    <property type="project" value="InterPro"/>
</dbReference>
<feature type="transmembrane region" description="Helical" evidence="8">
    <location>
        <begin position="67"/>
        <end position="85"/>
    </location>
</feature>
<dbReference type="GO" id="GO:0071555">
    <property type="term" value="P:cell wall organization"/>
    <property type="evidence" value="ECO:0007669"/>
    <property type="project" value="TreeGrafter"/>
</dbReference>
<keyword evidence="4 8" id="KW-0812">Transmembrane</keyword>
<feature type="transmembrane region" description="Helical" evidence="8">
    <location>
        <begin position="281"/>
        <end position="308"/>
    </location>
</feature>
<feature type="binding site" evidence="7">
    <location>
        <position position="214"/>
    </location>
    <ligand>
        <name>Mg(2+)</name>
        <dbReference type="ChEBI" id="CHEBI:18420"/>
    </ligand>
</feature>
<dbReference type="Pfam" id="PF00953">
    <property type="entry name" value="Glycos_transf_4"/>
    <property type="match status" value="1"/>
</dbReference>
<comment type="caution">
    <text evidence="9">The sequence shown here is derived from an EMBL/GenBank/DDBJ whole genome shotgun (WGS) entry which is preliminary data.</text>
</comment>
<sequence length="355" mass="37832">MSLLYPFIAFAATALLLIAGRAVALKVGFADKPGGRKKHDNPVPPIGGLVLLPVFLTVCHFAGLKEIVPLPLIIGVCTILAMGAIDDAFTVKPFVKLAIMILTAAYVVIFGNAQIGWLGNLFGFGDVEVGFLSKGFTIMAIVLLMNAINMADGVDGLASGLCAQVALWMAVMCAGVGAWEPFWALAILIGALGGFLALNMRAPWRKRASVFLGDAGTLSLGLILGWFCIKLTQGTGAFIAPATVIWFIALPVMDAFALFIARSARGLHPFNADRRHLHHRFLDAGVAPGRTTVLILAIAVFFSLLAYTAQASGVPAWALFYSWLALFGAHTLAIMHPRGYTLWSRALRARGRSNA</sequence>
<dbReference type="PANTHER" id="PTHR22926:SF3">
    <property type="entry name" value="UNDECAPRENYL-PHOSPHATE ALPHA-N-ACETYLGLUCOSAMINYL 1-PHOSPHATE TRANSFERASE"/>
    <property type="match status" value="1"/>
</dbReference>
<feature type="transmembrane region" description="Helical" evidence="8">
    <location>
        <begin position="314"/>
        <end position="335"/>
    </location>
</feature>
<evidence type="ECO:0000313" key="10">
    <source>
        <dbReference type="Proteomes" id="UP000249557"/>
    </source>
</evidence>
<dbReference type="CDD" id="cd06853">
    <property type="entry name" value="GT_WecA_like"/>
    <property type="match status" value="1"/>
</dbReference>
<keyword evidence="5 8" id="KW-1133">Transmembrane helix</keyword>
<feature type="transmembrane region" description="Helical" evidence="8">
    <location>
        <begin position="238"/>
        <end position="260"/>
    </location>
</feature>
<dbReference type="GO" id="GO:0009103">
    <property type="term" value="P:lipopolysaccharide biosynthetic process"/>
    <property type="evidence" value="ECO:0007669"/>
    <property type="project" value="TreeGrafter"/>
</dbReference>
<keyword evidence="2" id="KW-1003">Cell membrane</keyword>
<keyword evidence="3 9" id="KW-0808">Transferase</keyword>
<dbReference type="GO" id="GO:0044038">
    <property type="term" value="P:cell wall macromolecule biosynthetic process"/>
    <property type="evidence" value="ECO:0007669"/>
    <property type="project" value="TreeGrafter"/>
</dbReference>
<keyword evidence="6 8" id="KW-0472">Membrane</keyword>
<evidence type="ECO:0000256" key="7">
    <source>
        <dbReference type="PIRSR" id="PIRSR600715-1"/>
    </source>
</evidence>
<feature type="transmembrane region" description="Helical" evidence="8">
    <location>
        <begin position="43"/>
        <end position="62"/>
    </location>
</feature>
<dbReference type="PROSITE" id="PS01348">
    <property type="entry name" value="MRAY_2"/>
    <property type="match status" value="1"/>
</dbReference>
<reference evidence="9 10" key="1">
    <citation type="submission" date="2017-08" db="EMBL/GenBank/DDBJ databases">
        <title>Infants hospitalized years apart are colonized by the same room-sourced microbial strains.</title>
        <authorList>
            <person name="Brooks B."/>
            <person name="Olm M.R."/>
            <person name="Firek B.A."/>
            <person name="Baker R."/>
            <person name="Thomas B.C."/>
            <person name="Morowitz M.J."/>
            <person name="Banfield J.F."/>
        </authorList>
    </citation>
    <scope>NUCLEOTIDE SEQUENCE [LARGE SCALE GENOMIC DNA]</scope>
    <source>
        <strain evidence="9">S2_018_000_R2_104</strain>
    </source>
</reference>
<dbReference type="InterPro" id="IPR000715">
    <property type="entry name" value="Glycosyl_transferase_4"/>
</dbReference>
<keyword evidence="7" id="KW-0460">Magnesium</keyword>
<evidence type="ECO:0000256" key="3">
    <source>
        <dbReference type="ARBA" id="ARBA00022679"/>
    </source>
</evidence>
<keyword evidence="7" id="KW-0479">Metal-binding</keyword>
<evidence type="ECO:0000256" key="8">
    <source>
        <dbReference type="SAM" id="Phobius"/>
    </source>
</evidence>
<accession>A0A2W5BU30</accession>
<dbReference type="InterPro" id="IPR018480">
    <property type="entry name" value="PNAcMuramoyl-5peptid_Trfase_CS"/>
</dbReference>